<name>A0A174CDP2_9FIRM</name>
<dbReference type="InterPro" id="IPR050267">
    <property type="entry name" value="Anti-sigma-factor_SerPK"/>
</dbReference>
<feature type="domain" description="Histidine kinase/HSP90-like ATPase" evidence="8">
    <location>
        <begin position="37"/>
        <end position="141"/>
    </location>
</feature>
<keyword evidence="2 7" id="KW-0808">Transferase</keyword>
<reference evidence="9 10" key="1">
    <citation type="submission" date="2018-08" db="EMBL/GenBank/DDBJ databases">
        <title>A genome reference for cultivated species of the human gut microbiota.</title>
        <authorList>
            <person name="Zou Y."/>
            <person name="Xue W."/>
            <person name="Luo G."/>
        </authorList>
    </citation>
    <scope>NUCLEOTIDE SEQUENCE [LARGE SCALE GENOMIC DNA]</scope>
    <source>
        <strain evidence="9 10">AF22-12AC</strain>
    </source>
</reference>
<dbReference type="GO" id="GO:0005524">
    <property type="term" value="F:ATP binding"/>
    <property type="evidence" value="ECO:0007669"/>
    <property type="project" value="UniProtKB-KW"/>
</dbReference>
<dbReference type="GO" id="GO:0106310">
    <property type="term" value="F:protein serine kinase activity"/>
    <property type="evidence" value="ECO:0007669"/>
    <property type="project" value="RHEA"/>
</dbReference>
<dbReference type="GO" id="GO:0030436">
    <property type="term" value="P:asexual sporulation"/>
    <property type="evidence" value="ECO:0007669"/>
    <property type="project" value="UniProtKB-UniRule"/>
</dbReference>
<dbReference type="InterPro" id="IPR036890">
    <property type="entry name" value="HATPase_C_sf"/>
</dbReference>
<protein>
    <recommendedName>
        <fullName evidence="7">Anti-sigma F factor</fullName>
        <ecNumber evidence="7">2.7.11.1</ecNumber>
    </recommendedName>
    <alternativeName>
        <fullName evidence="7">Stage II sporulation protein AB</fullName>
    </alternativeName>
</protein>
<dbReference type="PANTHER" id="PTHR35526:SF3">
    <property type="entry name" value="ANTI-SIGMA-F FACTOR RSBW"/>
    <property type="match status" value="1"/>
</dbReference>
<dbReference type="NCBIfam" id="TIGR01925">
    <property type="entry name" value="spIIAB"/>
    <property type="match status" value="1"/>
</dbReference>
<dbReference type="PANTHER" id="PTHR35526">
    <property type="entry name" value="ANTI-SIGMA-F FACTOR RSBW-RELATED"/>
    <property type="match status" value="1"/>
</dbReference>
<dbReference type="GO" id="GO:0042174">
    <property type="term" value="P:negative regulation of sporulation resulting in formation of a cellular spore"/>
    <property type="evidence" value="ECO:0007669"/>
    <property type="project" value="InterPro"/>
</dbReference>
<evidence type="ECO:0000256" key="1">
    <source>
        <dbReference type="ARBA" id="ARBA00022527"/>
    </source>
</evidence>
<comment type="caution">
    <text evidence="9">The sequence shown here is derived from an EMBL/GenBank/DDBJ whole genome shotgun (WGS) entry which is preliminary data.</text>
</comment>
<evidence type="ECO:0000256" key="4">
    <source>
        <dbReference type="ARBA" id="ARBA00022777"/>
    </source>
</evidence>
<sequence>MHSKNEVELSFDARSVNEGFARMAVAAFITELNPTMDELSDVKTAVSEAVTNAIIHGYDNPEEKVHMTCRIMGREVEIIVCDTGRGIEDVARAMEPFYTTKPELERSGMGFAFMEAFMDEVQVQSAPGKGTSVRMKKYIGVQEG</sequence>
<dbReference type="GO" id="GO:0016989">
    <property type="term" value="F:sigma factor antagonist activity"/>
    <property type="evidence" value="ECO:0007669"/>
    <property type="project" value="InterPro"/>
</dbReference>
<evidence type="ECO:0000259" key="8">
    <source>
        <dbReference type="SMART" id="SM00387"/>
    </source>
</evidence>
<evidence type="ECO:0000313" key="9">
    <source>
        <dbReference type="EMBL" id="RGS40808.1"/>
    </source>
</evidence>
<gene>
    <name evidence="7" type="primary">spoIIAB</name>
    <name evidence="9" type="ORF">DWX93_08500</name>
</gene>
<dbReference type="GO" id="GO:0004674">
    <property type="term" value="F:protein serine/threonine kinase activity"/>
    <property type="evidence" value="ECO:0007669"/>
    <property type="project" value="UniProtKB-KW"/>
</dbReference>
<dbReference type="SUPFAM" id="SSF55874">
    <property type="entry name" value="ATPase domain of HSP90 chaperone/DNA topoisomerase II/histidine kinase"/>
    <property type="match status" value="1"/>
</dbReference>
<dbReference type="Gene3D" id="3.30.565.10">
    <property type="entry name" value="Histidine kinase-like ATPase, C-terminal domain"/>
    <property type="match status" value="1"/>
</dbReference>
<dbReference type="SMART" id="SM00387">
    <property type="entry name" value="HATPase_c"/>
    <property type="match status" value="1"/>
</dbReference>
<keyword evidence="6 7" id="KW-0749">Sporulation</keyword>
<dbReference type="AlphaFoldDB" id="A0A174CDP2"/>
<keyword evidence="4 7" id="KW-0418">Kinase</keyword>
<dbReference type="Pfam" id="PF13581">
    <property type="entry name" value="HATPase_c_2"/>
    <property type="match status" value="1"/>
</dbReference>
<accession>A0A174CDP2</accession>
<organism evidence="9 10">
    <name type="scientific">Roseburia hominis</name>
    <dbReference type="NCBI Taxonomy" id="301301"/>
    <lineage>
        <taxon>Bacteria</taxon>
        <taxon>Bacillati</taxon>
        <taxon>Bacillota</taxon>
        <taxon>Clostridia</taxon>
        <taxon>Lachnospirales</taxon>
        <taxon>Lachnospiraceae</taxon>
        <taxon>Roseburia</taxon>
    </lineage>
</organism>
<dbReference type="EMBL" id="QRVL01000005">
    <property type="protein sequence ID" value="RGS40808.1"/>
    <property type="molecule type" value="Genomic_DNA"/>
</dbReference>
<dbReference type="InterPro" id="IPR003594">
    <property type="entry name" value="HATPase_dom"/>
</dbReference>
<dbReference type="RefSeq" id="WP_055230765.1">
    <property type="nucleotide sequence ID" value="NZ_CAKMUY010000006.1"/>
</dbReference>
<comment type="catalytic activity">
    <reaction evidence="7">
        <text>L-seryl-[protein] + ATP = O-phospho-L-seryl-[protein] + ADP + H(+)</text>
        <dbReference type="Rhea" id="RHEA:17989"/>
        <dbReference type="Rhea" id="RHEA-COMP:9863"/>
        <dbReference type="Rhea" id="RHEA-COMP:11604"/>
        <dbReference type="ChEBI" id="CHEBI:15378"/>
        <dbReference type="ChEBI" id="CHEBI:29999"/>
        <dbReference type="ChEBI" id="CHEBI:30616"/>
        <dbReference type="ChEBI" id="CHEBI:83421"/>
        <dbReference type="ChEBI" id="CHEBI:456216"/>
        <dbReference type="EC" id="2.7.11.1"/>
    </reaction>
</comment>
<keyword evidence="5 7" id="KW-0067">ATP-binding</keyword>
<evidence type="ECO:0000256" key="3">
    <source>
        <dbReference type="ARBA" id="ARBA00022741"/>
    </source>
</evidence>
<keyword evidence="1 7" id="KW-0723">Serine/threonine-protein kinase</keyword>
<comment type="similarity">
    <text evidence="7">Belongs to the anti-sigma-factor family.</text>
</comment>
<dbReference type="GO" id="GO:0030435">
    <property type="term" value="P:sporulation resulting in formation of a cellular spore"/>
    <property type="evidence" value="ECO:0007669"/>
    <property type="project" value="UniProtKB-KW"/>
</dbReference>
<dbReference type="EC" id="2.7.11.1" evidence="7"/>
<comment type="catalytic activity">
    <reaction evidence="7">
        <text>L-threonyl-[protein] + ATP = O-phospho-L-threonyl-[protein] + ADP + H(+)</text>
        <dbReference type="Rhea" id="RHEA:46608"/>
        <dbReference type="Rhea" id="RHEA-COMP:11060"/>
        <dbReference type="Rhea" id="RHEA-COMP:11605"/>
        <dbReference type="ChEBI" id="CHEBI:15378"/>
        <dbReference type="ChEBI" id="CHEBI:30013"/>
        <dbReference type="ChEBI" id="CHEBI:30616"/>
        <dbReference type="ChEBI" id="CHEBI:61977"/>
        <dbReference type="ChEBI" id="CHEBI:456216"/>
        <dbReference type="EC" id="2.7.11.1"/>
    </reaction>
</comment>
<evidence type="ECO:0000256" key="5">
    <source>
        <dbReference type="ARBA" id="ARBA00022840"/>
    </source>
</evidence>
<dbReference type="HAMAP" id="MF_00637">
    <property type="entry name" value="Anti_sigma_F"/>
    <property type="match status" value="1"/>
</dbReference>
<keyword evidence="3 7" id="KW-0547">Nucleotide-binding</keyword>
<evidence type="ECO:0000256" key="2">
    <source>
        <dbReference type="ARBA" id="ARBA00022679"/>
    </source>
</evidence>
<dbReference type="InterPro" id="IPR010194">
    <property type="entry name" value="Anti-sigma_F"/>
</dbReference>
<evidence type="ECO:0000256" key="6">
    <source>
        <dbReference type="ARBA" id="ARBA00022969"/>
    </source>
</evidence>
<comment type="function">
    <text evidence="7">Binds to sigma F and blocks its ability to form an RNA polymerase holoenzyme (E-sigma F). Phosphorylates SpoIIAA on a serine residue. This phosphorylation may enable SpoIIAA to act as an anti-anti-sigma factor that counteracts SpoIIAB and thus releases sigma F from inhibition.</text>
</comment>
<evidence type="ECO:0000256" key="7">
    <source>
        <dbReference type="HAMAP-Rule" id="MF_00637"/>
    </source>
</evidence>
<dbReference type="Proteomes" id="UP000266172">
    <property type="component" value="Unassembled WGS sequence"/>
</dbReference>
<proteinExistence type="inferred from homology"/>
<evidence type="ECO:0000313" key="10">
    <source>
        <dbReference type="Proteomes" id="UP000266172"/>
    </source>
</evidence>